<keyword evidence="6" id="KW-0862">Zinc</keyword>
<dbReference type="Gene3D" id="1.20.120.1750">
    <property type="match status" value="1"/>
</dbReference>
<evidence type="ECO:0000256" key="1">
    <source>
        <dbReference type="ARBA" id="ARBA00022679"/>
    </source>
</evidence>
<reference evidence="8 9" key="1">
    <citation type="journal article" date="2013" name="PLoS ONE">
        <title>Predicting the Proteins of Angomonas deanei, Strigomonas culicis and Their Respective Endosymbionts Reveals New Aspects of the Trypanosomatidae Family.</title>
        <authorList>
            <person name="Motta M.C."/>
            <person name="Martins A.C."/>
            <person name="de Souza S.S."/>
            <person name="Catta-Preta C.M."/>
            <person name="Silva R."/>
            <person name="Klein C.C."/>
            <person name="de Almeida L.G."/>
            <person name="de Lima Cunha O."/>
            <person name="Ciapina L.P."/>
            <person name="Brocchi M."/>
            <person name="Colabardini A.C."/>
            <person name="de Araujo Lima B."/>
            <person name="Machado C.R."/>
            <person name="de Almeida Soares C.M."/>
            <person name="Probst C.M."/>
            <person name="de Menezes C.B."/>
            <person name="Thompson C.E."/>
            <person name="Bartholomeu D.C."/>
            <person name="Gradia D.F."/>
            <person name="Pavoni D.P."/>
            <person name="Grisard E.C."/>
            <person name="Fantinatti-Garboggini F."/>
            <person name="Marchini F.K."/>
            <person name="Rodrigues-Luiz G.F."/>
            <person name="Wagner G."/>
            <person name="Goldman G.H."/>
            <person name="Fietto J.L."/>
            <person name="Elias M.C."/>
            <person name="Goldman M.H."/>
            <person name="Sagot M.F."/>
            <person name="Pereira M."/>
            <person name="Stoco P.H."/>
            <person name="de Mendonca-Neto R.P."/>
            <person name="Teixeira S.M."/>
            <person name="Maciel T.E."/>
            <person name="de Oliveira Mendes T.A."/>
            <person name="Urmenyi T.P."/>
            <person name="de Souza W."/>
            <person name="Schenkman S."/>
            <person name="de Vasconcelos A.T."/>
        </authorList>
    </citation>
    <scope>NUCLEOTIDE SEQUENCE [LARGE SCALE GENOMIC DNA]</scope>
</reference>
<dbReference type="EMBL" id="ATMH01005288">
    <property type="protein sequence ID" value="EPY28126.1"/>
    <property type="molecule type" value="Genomic_DNA"/>
</dbReference>
<keyword evidence="3" id="KW-0677">Repeat</keyword>
<accession>S9VLZ3</accession>
<evidence type="ECO:0000256" key="6">
    <source>
        <dbReference type="ARBA" id="ARBA00022833"/>
    </source>
</evidence>
<organism evidence="8 9">
    <name type="scientific">Strigomonas culicis</name>
    <dbReference type="NCBI Taxonomy" id="28005"/>
    <lineage>
        <taxon>Eukaryota</taxon>
        <taxon>Discoba</taxon>
        <taxon>Euglenozoa</taxon>
        <taxon>Kinetoplastea</taxon>
        <taxon>Metakinetoplastina</taxon>
        <taxon>Trypanosomatida</taxon>
        <taxon>Trypanosomatidae</taxon>
        <taxon>Strigomonadinae</taxon>
        <taxon>Strigomonas</taxon>
    </lineage>
</organism>
<dbReference type="GO" id="GO:0008270">
    <property type="term" value="F:zinc ion binding"/>
    <property type="evidence" value="ECO:0007669"/>
    <property type="project" value="UniProtKB-KW"/>
</dbReference>
<dbReference type="InterPro" id="IPR031127">
    <property type="entry name" value="E3_UB_ligase_RBR"/>
</dbReference>
<dbReference type="PANTHER" id="PTHR11685">
    <property type="entry name" value="RBR FAMILY RING FINGER AND IBR DOMAIN-CONTAINING"/>
    <property type="match status" value="1"/>
</dbReference>
<evidence type="ECO:0000259" key="7">
    <source>
        <dbReference type="PROSITE" id="PS51873"/>
    </source>
</evidence>
<dbReference type="InterPro" id="IPR044066">
    <property type="entry name" value="TRIAD_supradom"/>
</dbReference>
<keyword evidence="2" id="KW-0479">Metal-binding</keyword>
<dbReference type="OrthoDB" id="10009520at2759"/>
<proteinExistence type="predicted"/>
<keyword evidence="5" id="KW-0833">Ubl conjugation pathway</keyword>
<evidence type="ECO:0000256" key="4">
    <source>
        <dbReference type="ARBA" id="ARBA00022771"/>
    </source>
</evidence>
<dbReference type="SUPFAM" id="SSF57850">
    <property type="entry name" value="RING/U-box"/>
    <property type="match status" value="1"/>
</dbReference>
<name>S9VLZ3_9TRYP</name>
<dbReference type="Pfam" id="PF22191">
    <property type="entry name" value="IBR_1"/>
    <property type="match status" value="1"/>
</dbReference>
<evidence type="ECO:0000256" key="2">
    <source>
        <dbReference type="ARBA" id="ARBA00022723"/>
    </source>
</evidence>
<evidence type="ECO:0000256" key="5">
    <source>
        <dbReference type="ARBA" id="ARBA00022786"/>
    </source>
</evidence>
<keyword evidence="4" id="KW-0863">Zinc-finger</keyword>
<dbReference type="PROSITE" id="PS51873">
    <property type="entry name" value="TRIAD"/>
    <property type="match status" value="1"/>
</dbReference>
<protein>
    <submittedName>
        <fullName evidence="8">Ariadne-1</fullName>
    </submittedName>
</protein>
<dbReference type="CDD" id="cd22584">
    <property type="entry name" value="Rcat_RBR_unk"/>
    <property type="match status" value="1"/>
</dbReference>
<evidence type="ECO:0000313" key="9">
    <source>
        <dbReference type="Proteomes" id="UP000015354"/>
    </source>
</evidence>
<dbReference type="GO" id="GO:0016567">
    <property type="term" value="P:protein ubiquitination"/>
    <property type="evidence" value="ECO:0007669"/>
    <property type="project" value="InterPro"/>
</dbReference>
<evidence type="ECO:0000256" key="3">
    <source>
        <dbReference type="ARBA" id="ARBA00022737"/>
    </source>
</evidence>
<dbReference type="AlphaFoldDB" id="S9VLZ3"/>
<gene>
    <name evidence="8" type="ORF">STCU_05288</name>
</gene>
<sequence length="386" mass="43558">MDGCDELIGFKTLASFFADEPNKKASITHRVFELFAEYFPQIAICPSVDPVSSQVCKTVVYIPNGSLTEEKTKQALQRGGGGLVFNGALKADCCFAVRCPTCVERPYPDLSGKYAMKLPYHRISGLPTTEPYNAFHRAVHAYFCRNCGSLPHFPASCQQTTDFVRQIQTDGASLALITRKCTQCPSCKKYVERSTGCNHMTCICKYEFCYVCGGAWKEHLNGVYYRCKKSKVQVDTMSFVSAYESFQKHLISADLDLVYIEGLLTDVQAQEQACMYVQLPASSQETLMTPYVMRILFDRIKNTLVVARLLIAFGEVKVFSEKIDERNMNRASKYHLFTLRKGMILKETETLSSYLHNISVGEMVQYNDMVVTLEAVKKWCYSLDAS</sequence>
<comment type="caution">
    <text evidence="8">The sequence shown here is derived from an EMBL/GenBank/DDBJ whole genome shotgun (WGS) entry which is preliminary data.</text>
</comment>
<dbReference type="GO" id="GO:0061630">
    <property type="term" value="F:ubiquitin protein ligase activity"/>
    <property type="evidence" value="ECO:0007669"/>
    <property type="project" value="UniProtKB-EC"/>
</dbReference>
<feature type="domain" description="RING-type" evidence="7">
    <location>
        <begin position="1"/>
        <end position="231"/>
    </location>
</feature>
<keyword evidence="1" id="KW-0808">Transferase</keyword>
<keyword evidence="9" id="KW-1185">Reference proteome</keyword>
<dbReference type="Proteomes" id="UP000015354">
    <property type="component" value="Unassembled WGS sequence"/>
</dbReference>
<evidence type="ECO:0000313" key="8">
    <source>
        <dbReference type="EMBL" id="EPY28126.1"/>
    </source>
</evidence>